<proteinExistence type="predicted"/>
<dbReference type="InterPro" id="IPR036388">
    <property type="entry name" value="WH-like_DNA-bd_sf"/>
</dbReference>
<dbReference type="PANTHER" id="PTHR33164:SF57">
    <property type="entry name" value="MARR-FAMILY TRANSCRIPTIONAL REGULATOR"/>
    <property type="match status" value="1"/>
</dbReference>
<evidence type="ECO:0000259" key="4">
    <source>
        <dbReference type="PROSITE" id="PS50995"/>
    </source>
</evidence>
<dbReference type="Pfam" id="PF01047">
    <property type="entry name" value="MarR"/>
    <property type="match status" value="1"/>
</dbReference>
<dbReference type="GO" id="GO:0003677">
    <property type="term" value="F:DNA binding"/>
    <property type="evidence" value="ECO:0007669"/>
    <property type="project" value="UniProtKB-KW"/>
</dbReference>
<dbReference type="InterPro" id="IPR011991">
    <property type="entry name" value="ArsR-like_HTH"/>
</dbReference>
<dbReference type="AlphaFoldDB" id="A0A073AXU5"/>
<dbReference type="SMART" id="SM00347">
    <property type="entry name" value="HTH_MARR"/>
    <property type="match status" value="1"/>
</dbReference>
<keyword evidence="3" id="KW-0804">Transcription</keyword>
<evidence type="ECO:0000313" key="6">
    <source>
        <dbReference type="Proteomes" id="UP000031419"/>
    </source>
</evidence>
<dbReference type="EMBL" id="JNVU01000024">
    <property type="protein sequence ID" value="KEI44593.1"/>
    <property type="molecule type" value="Genomic_DNA"/>
</dbReference>
<protein>
    <recommendedName>
        <fullName evidence="4">HTH marR-type domain-containing protein</fullName>
    </recommendedName>
</protein>
<dbReference type="GO" id="GO:0006950">
    <property type="term" value="P:response to stress"/>
    <property type="evidence" value="ECO:0007669"/>
    <property type="project" value="TreeGrafter"/>
</dbReference>
<dbReference type="InterPro" id="IPR039422">
    <property type="entry name" value="MarR/SlyA-like"/>
</dbReference>
<accession>A0A073AXU5</accession>
<dbReference type="PRINTS" id="PR00598">
    <property type="entry name" value="HTHMARR"/>
</dbReference>
<evidence type="ECO:0000256" key="1">
    <source>
        <dbReference type="ARBA" id="ARBA00023015"/>
    </source>
</evidence>
<organism evidence="5 6">
    <name type="scientific">Saccharopolyspora rectivirgula</name>
    <dbReference type="NCBI Taxonomy" id="28042"/>
    <lineage>
        <taxon>Bacteria</taxon>
        <taxon>Bacillati</taxon>
        <taxon>Actinomycetota</taxon>
        <taxon>Actinomycetes</taxon>
        <taxon>Pseudonocardiales</taxon>
        <taxon>Pseudonocardiaceae</taxon>
        <taxon>Saccharopolyspora</taxon>
    </lineage>
</organism>
<name>A0A073AXU5_9PSEU</name>
<keyword evidence="2" id="KW-0238">DNA-binding</keyword>
<dbReference type="PROSITE" id="PS50995">
    <property type="entry name" value="HTH_MARR_2"/>
    <property type="match status" value="1"/>
</dbReference>
<dbReference type="InterPro" id="IPR023187">
    <property type="entry name" value="Tscrpt_reg_MarR-type_CS"/>
</dbReference>
<dbReference type="Gene3D" id="1.10.10.10">
    <property type="entry name" value="Winged helix-like DNA-binding domain superfamily/Winged helix DNA-binding domain"/>
    <property type="match status" value="1"/>
</dbReference>
<sequence length="162" mass="18071">MGPKIETCEEFLRPFRALLGVKQAAVHRHFSSEIPYAAGSLLAELVIRGECRASELAQHRVVDASVVSRQLSQLEQAGLITRRPDPADRRVSLLRATEAGERAVAELERRKAKVLQAALSDWKDDEVLELGKLLERAMSDIRRYLIDRAEDGSEPSVKEGAR</sequence>
<dbReference type="PROSITE" id="PS01117">
    <property type="entry name" value="HTH_MARR_1"/>
    <property type="match status" value="1"/>
</dbReference>
<dbReference type="InterPro" id="IPR000835">
    <property type="entry name" value="HTH_MarR-typ"/>
</dbReference>
<keyword evidence="1" id="KW-0805">Transcription regulation</keyword>
<evidence type="ECO:0000313" key="5">
    <source>
        <dbReference type="EMBL" id="KEI44593.1"/>
    </source>
</evidence>
<dbReference type="OrthoDB" id="122135at2"/>
<dbReference type="PANTHER" id="PTHR33164">
    <property type="entry name" value="TRANSCRIPTIONAL REGULATOR, MARR FAMILY"/>
    <property type="match status" value="1"/>
</dbReference>
<dbReference type="GO" id="GO:0003700">
    <property type="term" value="F:DNA-binding transcription factor activity"/>
    <property type="evidence" value="ECO:0007669"/>
    <property type="project" value="InterPro"/>
</dbReference>
<comment type="caution">
    <text evidence="5">The sequence shown here is derived from an EMBL/GenBank/DDBJ whole genome shotgun (WGS) entry which is preliminary data.</text>
</comment>
<dbReference type="InterPro" id="IPR036390">
    <property type="entry name" value="WH_DNA-bd_sf"/>
</dbReference>
<gene>
    <name evidence="5" type="ORF">GU90_08765</name>
</gene>
<dbReference type="SUPFAM" id="SSF46785">
    <property type="entry name" value="Winged helix' DNA-binding domain"/>
    <property type="match status" value="1"/>
</dbReference>
<dbReference type="CDD" id="cd00090">
    <property type="entry name" value="HTH_ARSR"/>
    <property type="match status" value="1"/>
</dbReference>
<dbReference type="STRING" id="28042.GU90_08765"/>
<evidence type="ECO:0000256" key="2">
    <source>
        <dbReference type="ARBA" id="ARBA00023125"/>
    </source>
</evidence>
<dbReference type="Proteomes" id="UP000031419">
    <property type="component" value="Unassembled WGS sequence"/>
</dbReference>
<dbReference type="eggNOG" id="COG1846">
    <property type="taxonomic scope" value="Bacteria"/>
</dbReference>
<keyword evidence="6" id="KW-1185">Reference proteome</keyword>
<feature type="domain" description="HTH marR-type" evidence="4">
    <location>
        <begin position="1"/>
        <end position="139"/>
    </location>
</feature>
<evidence type="ECO:0000256" key="3">
    <source>
        <dbReference type="ARBA" id="ARBA00023163"/>
    </source>
</evidence>
<reference evidence="5 6" key="1">
    <citation type="submission" date="2014-06" db="EMBL/GenBank/DDBJ databases">
        <title>Saccharopolyspora rectivirgula DSM-43113 Genome sequencing.</title>
        <authorList>
            <person name="Barrera C."/>
            <person name="Millon L."/>
            <person name="Rognon B."/>
            <person name="Zaugg C."/>
            <person name="Monod M."/>
        </authorList>
    </citation>
    <scope>NUCLEOTIDE SEQUENCE [LARGE SCALE GENOMIC DNA]</scope>
    <source>
        <strain evidence="5 6">DSM 43113</strain>
    </source>
</reference>